<dbReference type="InterPro" id="IPR015806">
    <property type="entry name" value="Pyrv_Knase_insert_dom_sf"/>
</dbReference>
<dbReference type="UniPathway" id="UPA00109">
    <property type="reaction ID" value="UER00188"/>
</dbReference>
<comment type="pathway">
    <text evidence="2 14">Carbohydrate degradation; glycolysis; pyruvate from D-glyceraldehyde 3-phosphate: step 5/5.</text>
</comment>
<evidence type="ECO:0000256" key="1">
    <source>
        <dbReference type="ARBA" id="ARBA00001958"/>
    </source>
</evidence>
<dbReference type="Gene3D" id="3.20.20.60">
    <property type="entry name" value="Phosphoenolpyruvate-binding domains"/>
    <property type="match status" value="1"/>
</dbReference>
<comment type="caution">
    <text evidence="16">The sequence shown here is derived from an EMBL/GenBank/DDBJ whole genome shotgun (WGS) entry which is preliminary data.</text>
</comment>
<gene>
    <name evidence="16" type="ORF">H8R92_11615</name>
</gene>
<dbReference type="GO" id="GO:0016301">
    <property type="term" value="F:kinase activity"/>
    <property type="evidence" value="ECO:0007669"/>
    <property type="project" value="UniProtKB-KW"/>
</dbReference>
<comment type="cofactor">
    <cofactor evidence="1">
        <name>K(+)</name>
        <dbReference type="ChEBI" id="CHEBI:29103"/>
    </cofactor>
</comment>
<evidence type="ECO:0000313" key="16">
    <source>
        <dbReference type="EMBL" id="MBC5641048.1"/>
    </source>
</evidence>
<evidence type="ECO:0000256" key="3">
    <source>
        <dbReference type="ARBA" id="ARBA00008663"/>
    </source>
</evidence>
<dbReference type="Proteomes" id="UP000662088">
    <property type="component" value="Unassembled WGS sequence"/>
</dbReference>
<keyword evidence="17" id="KW-1185">Reference proteome</keyword>
<feature type="domain" description="Pyruvate kinase barrel" evidence="15">
    <location>
        <begin position="3"/>
        <end position="328"/>
    </location>
</feature>
<keyword evidence="9 14" id="KW-0418">Kinase</keyword>
<dbReference type="SUPFAM" id="SSF50800">
    <property type="entry name" value="PK beta-barrel domain-like"/>
    <property type="match status" value="1"/>
</dbReference>
<evidence type="ECO:0000256" key="7">
    <source>
        <dbReference type="ARBA" id="ARBA00022723"/>
    </source>
</evidence>
<keyword evidence="10" id="KW-0067">ATP-binding</keyword>
<evidence type="ECO:0000256" key="10">
    <source>
        <dbReference type="ARBA" id="ARBA00022840"/>
    </source>
</evidence>
<dbReference type="EMBL" id="JACOOQ010000022">
    <property type="protein sequence ID" value="MBC5641048.1"/>
    <property type="molecule type" value="Genomic_DNA"/>
</dbReference>
<keyword evidence="8" id="KW-0547">Nucleotide-binding</keyword>
<dbReference type="Pfam" id="PF00224">
    <property type="entry name" value="PK"/>
    <property type="match status" value="1"/>
</dbReference>
<name>A0A8I0DMC2_9CLOT</name>
<comment type="similarity">
    <text evidence="3 14">Belongs to the pyruvate kinase family.</text>
</comment>
<dbReference type="InterPro" id="IPR040442">
    <property type="entry name" value="Pyrv_kinase-like_dom_sf"/>
</dbReference>
<keyword evidence="6 14" id="KW-0808">Transferase</keyword>
<evidence type="ECO:0000313" key="17">
    <source>
        <dbReference type="Proteomes" id="UP000662088"/>
    </source>
</evidence>
<evidence type="ECO:0000256" key="6">
    <source>
        <dbReference type="ARBA" id="ARBA00022679"/>
    </source>
</evidence>
<dbReference type="InterPro" id="IPR001697">
    <property type="entry name" value="Pyr_Knase"/>
</dbReference>
<evidence type="ECO:0000256" key="5">
    <source>
        <dbReference type="ARBA" id="ARBA00018587"/>
    </source>
</evidence>
<keyword evidence="11 14" id="KW-0460">Magnesium</keyword>
<dbReference type="InterPro" id="IPR015793">
    <property type="entry name" value="Pyrv_Knase_brl"/>
</dbReference>
<comment type="catalytic activity">
    <reaction evidence="14">
        <text>pyruvate + ATP = phosphoenolpyruvate + ADP + H(+)</text>
        <dbReference type="Rhea" id="RHEA:18157"/>
        <dbReference type="ChEBI" id="CHEBI:15361"/>
        <dbReference type="ChEBI" id="CHEBI:15378"/>
        <dbReference type="ChEBI" id="CHEBI:30616"/>
        <dbReference type="ChEBI" id="CHEBI:58702"/>
        <dbReference type="ChEBI" id="CHEBI:456216"/>
        <dbReference type="EC" id="2.7.1.40"/>
    </reaction>
</comment>
<dbReference type="EC" id="2.7.1.40" evidence="4 14"/>
<organism evidence="16 17">
    <name type="scientific">Clostridium lentum</name>
    <dbReference type="NCBI Taxonomy" id="2763037"/>
    <lineage>
        <taxon>Bacteria</taxon>
        <taxon>Bacillati</taxon>
        <taxon>Bacillota</taxon>
        <taxon>Clostridia</taxon>
        <taxon>Eubacteriales</taxon>
        <taxon>Clostridiaceae</taxon>
        <taxon>Clostridium</taxon>
    </lineage>
</organism>
<dbReference type="PRINTS" id="PR01050">
    <property type="entry name" value="PYRUVTKNASE"/>
</dbReference>
<keyword evidence="13 16" id="KW-0670">Pyruvate</keyword>
<keyword evidence="7" id="KW-0479">Metal-binding</keyword>
<protein>
    <recommendedName>
        <fullName evidence="5 14">Pyruvate kinase</fullName>
        <ecNumber evidence="4 14">2.7.1.40</ecNumber>
    </recommendedName>
</protein>
<keyword evidence="12 14" id="KW-0324">Glycolysis</keyword>
<accession>A0A8I0DMC2</accession>
<evidence type="ECO:0000256" key="4">
    <source>
        <dbReference type="ARBA" id="ARBA00012142"/>
    </source>
</evidence>
<dbReference type="SUPFAM" id="SSF51621">
    <property type="entry name" value="Phosphoenolpyruvate/pyruvate domain"/>
    <property type="match status" value="1"/>
</dbReference>
<evidence type="ECO:0000259" key="15">
    <source>
        <dbReference type="Pfam" id="PF00224"/>
    </source>
</evidence>
<dbReference type="GO" id="GO:0004743">
    <property type="term" value="F:pyruvate kinase activity"/>
    <property type="evidence" value="ECO:0007669"/>
    <property type="project" value="UniProtKB-EC"/>
</dbReference>
<dbReference type="GO" id="GO:0005524">
    <property type="term" value="F:ATP binding"/>
    <property type="evidence" value="ECO:0007669"/>
    <property type="project" value="UniProtKB-KW"/>
</dbReference>
<evidence type="ECO:0000256" key="8">
    <source>
        <dbReference type="ARBA" id="ARBA00022741"/>
    </source>
</evidence>
<dbReference type="InterPro" id="IPR011037">
    <property type="entry name" value="Pyrv_Knase-like_insert_dom_sf"/>
</dbReference>
<dbReference type="Gene3D" id="2.40.33.10">
    <property type="entry name" value="PK beta-barrel domain-like"/>
    <property type="match status" value="1"/>
</dbReference>
<dbReference type="GO" id="GO:0030955">
    <property type="term" value="F:potassium ion binding"/>
    <property type="evidence" value="ECO:0007669"/>
    <property type="project" value="InterPro"/>
</dbReference>
<evidence type="ECO:0000256" key="12">
    <source>
        <dbReference type="ARBA" id="ARBA00023152"/>
    </source>
</evidence>
<evidence type="ECO:0000256" key="14">
    <source>
        <dbReference type="RuleBase" id="RU000504"/>
    </source>
</evidence>
<evidence type="ECO:0000256" key="2">
    <source>
        <dbReference type="ARBA" id="ARBA00004997"/>
    </source>
</evidence>
<proteinExistence type="inferred from homology"/>
<evidence type="ECO:0000256" key="9">
    <source>
        <dbReference type="ARBA" id="ARBA00022777"/>
    </source>
</evidence>
<reference evidence="16" key="1">
    <citation type="submission" date="2020-08" db="EMBL/GenBank/DDBJ databases">
        <title>Genome public.</title>
        <authorList>
            <person name="Liu C."/>
            <person name="Sun Q."/>
        </authorList>
    </citation>
    <scope>NUCLEOTIDE SEQUENCE</scope>
    <source>
        <strain evidence="16">NSJ-42</strain>
    </source>
</reference>
<evidence type="ECO:0000256" key="11">
    <source>
        <dbReference type="ARBA" id="ARBA00022842"/>
    </source>
</evidence>
<dbReference type="InterPro" id="IPR015813">
    <property type="entry name" value="Pyrv/PenolPyrv_kinase-like_dom"/>
</dbReference>
<sequence length="340" mass="38764">MMKIIATMGPSSMKSQVLKQLITSGLESIRLNFSHFHDEEFHKIVSEVRNINNKVEIIGDLRGRKVRVSEKVFSTYKIHMEDIVYFCGEDMYDYLLKDERLLKSLIPLNINSSNINKNKINKISMKDDTMNFEVLDQSKGIIKSRVLNEGIIRGGKGCNIPELTIDGPGLSILDKESIIWGLNHDLDSFCQSYVESEKDIIELKEFVEKNNKRNKEILYYGKIETEKGINSIEKICDSVDEVIIARGDLMPECGIEDAVKNQYIAINKLKEKGYEDKIIMATHLLDSMIKGNRAKYTEVESIFSFIVNGINGFLLAGETSIGKYPVEAFLFLKSLIEYYA</sequence>
<dbReference type="PANTHER" id="PTHR11817">
    <property type="entry name" value="PYRUVATE KINASE"/>
    <property type="match status" value="1"/>
</dbReference>
<dbReference type="GO" id="GO:0000287">
    <property type="term" value="F:magnesium ion binding"/>
    <property type="evidence" value="ECO:0007669"/>
    <property type="project" value="InterPro"/>
</dbReference>
<dbReference type="RefSeq" id="WP_186835534.1">
    <property type="nucleotide sequence ID" value="NZ_JACOOQ010000022.1"/>
</dbReference>
<dbReference type="AlphaFoldDB" id="A0A8I0DMC2"/>
<evidence type="ECO:0000256" key="13">
    <source>
        <dbReference type="ARBA" id="ARBA00023317"/>
    </source>
</evidence>